<protein>
    <submittedName>
        <fullName evidence="2">Uncharacterized protein</fullName>
    </submittedName>
</protein>
<dbReference type="AlphaFoldDB" id="A0A7U2FH14"/>
<proteinExistence type="predicted"/>
<accession>A0A7U2FH14</accession>
<feature type="chain" id="PRO_5031154677" evidence="1">
    <location>
        <begin position="22"/>
        <end position="79"/>
    </location>
</feature>
<keyword evidence="3" id="KW-1185">Reference proteome</keyword>
<evidence type="ECO:0000256" key="1">
    <source>
        <dbReference type="SAM" id="SignalP"/>
    </source>
</evidence>
<evidence type="ECO:0000313" key="3">
    <source>
        <dbReference type="Proteomes" id="UP000663193"/>
    </source>
</evidence>
<dbReference type="EMBL" id="CP069036">
    <property type="protein sequence ID" value="QRD02696.1"/>
    <property type="molecule type" value="Genomic_DNA"/>
</dbReference>
<organism evidence="2 3">
    <name type="scientific">Phaeosphaeria nodorum (strain SN15 / ATCC MYA-4574 / FGSC 10173)</name>
    <name type="common">Glume blotch fungus</name>
    <name type="synonym">Parastagonospora nodorum</name>
    <dbReference type="NCBI Taxonomy" id="321614"/>
    <lineage>
        <taxon>Eukaryota</taxon>
        <taxon>Fungi</taxon>
        <taxon>Dikarya</taxon>
        <taxon>Ascomycota</taxon>
        <taxon>Pezizomycotina</taxon>
        <taxon>Dothideomycetes</taxon>
        <taxon>Pleosporomycetidae</taxon>
        <taxon>Pleosporales</taxon>
        <taxon>Pleosporineae</taxon>
        <taxon>Phaeosphaeriaceae</taxon>
        <taxon>Parastagonospora</taxon>
    </lineage>
</organism>
<reference evidence="3" key="1">
    <citation type="journal article" date="2021" name="BMC Genomics">
        <title>Chromosome-level genome assembly and manually-curated proteome of model necrotroph Parastagonospora nodorum Sn15 reveals a genome-wide trove of candidate effector homologs, and redundancy of virulence-related functions within an accessory chromosome.</title>
        <authorList>
            <person name="Bertazzoni S."/>
            <person name="Jones D.A.B."/>
            <person name="Phan H.T."/>
            <person name="Tan K.-C."/>
            <person name="Hane J.K."/>
        </authorList>
    </citation>
    <scope>NUCLEOTIDE SEQUENCE [LARGE SCALE GENOMIC DNA]</scope>
    <source>
        <strain evidence="3">SN15 / ATCC MYA-4574 / FGSC 10173)</strain>
    </source>
</reference>
<feature type="signal peptide" evidence="1">
    <location>
        <begin position="1"/>
        <end position="21"/>
    </location>
</feature>
<dbReference type="VEuPathDB" id="FungiDB:JI435_418450"/>
<sequence length="79" mass="9162">MRVAIHMCTSIILMLYHTMMKLPTSSKLAQDAIKGPLVLYINRKEEKEKKNTSPACRRRCLSPGHIFQNNVMKRRAMQC</sequence>
<gene>
    <name evidence="2" type="ORF">JI435_418450</name>
</gene>
<evidence type="ECO:0000313" key="2">
    <source>
        <dbReference type="EMBL" id="QRD02696.1"/>
    </source>
</evidence>
<dbReference type="Proteomes" id="UP000663193">
    <property type="component" value="Chromosome 14"/>
</dbReference>
<name>A0A7U2FH14_PHANO</name>
<keyword evidence="1" id="KW-0732">Signal</keyword>